<dbReference type="OrthoDB" id="2993351at2759"/>
<evidence type="ECO:0000313" key="3">
    <source>
        <dbReference type="Proteomes" id="UP000226431"/>
    </source>
</evidence>
<keyword evidence="3" id="KW-1185">Reference proteome</keyword>
<dbReference type="AlphaFoldDB" id="A0A2C5XFH6"/>
<dbReference type="Pfam" id="PF12417">
    <property type="entry name" value="DUF3669"/>
    <property type="match status" value="1"/>
</dbReference>
<sequence>MTQPSRLDLLFNRPRFNLAVQRPRFDTRHSVLAQRPLRKIGVGHCATVWANPYPVFYEDDSEESSEAGVVQVGKKAKDVVVVVKKYDGGCGRSPTVDWATQKRIERALGTVPKDRIQVYTRWNIPWCIEFLHPQDAESWEPILACMPARSTSCRALILERIPSLSEADRKVLIQIYCPRAMQDAALADVDNEDCLIRPYLGYRGRSPCQQGGTFSLRNFPLYLNQIEELGLDKLSYANAMAEALAFLHWKAQVDGLGIEFVLAPQREPPSDEGPDATSSKKGFLGDHQLWILDFECCKPILPTAEGVDKAVDAFFMNDPSFPRPGRPGTVDDILWRLFTNTYLSKSLGLFRRGELKPNVKEMSRLFIEKVVKRSMDLALNTAAIMAE</sequence>
<organism evidence="2 3">
    <name type="scientific">Ophiocordyceps camponoti-rufipedis</name>
    <dbReference type="NCBI Taxonomy" id="2004952"/>
    <lineage>
        <taxon>Eukaryota</taxon>
        <taxon>Fungi</taxon>
        <taxon>Dikarya</taxon>
        <taxon>Ascomycota</taxon>
        <taxon>Pezizomycotina</taxon>
        <taxon>Sordariomycetes</taxon>
        <taxon>Hypocreomycetidae</taxon>
        <taxon>Hypocreales</taxon>
        <taxon>Ophiocordycipitaceae</taxon>
        <taxon>Ophiocordyceps</taxon>
    </lineage>
</organism>
<evidence type="ECO:0000313" key="2">
    <source>
        <dbReference type="EMBL" id="PHH70539.1"/>
    </source>
</evidence>
<protein>
    <recommendedName>
        <fullName evidence="1">DUF3669 domain-containing protein</fullName>
    </recommendedName>
</protein>
<comment type="caution">
    <text evidence="2">The sequence shown here is derived from an EMBL/GenBank/DDBJ whole genome shotgun (WGS) entry which is preliminary data.</text>
</comment>
<name>A0A2C5XFH6_9HYPO</name>
<accession>A0A2C5XFH6</accession>
<evidence type="ECO:0000259" key="1">
    <source>
        <dbReference type="Pfam" id="PF12417"/>
    </source>
</evidence>
<dbReference type="PANTHER" id="PTHR40780:SF3">
    <property type="entry name" value="DUF3669 DOMAIN-CONTAINING PROTEIN"/>
    <property type="match status" value="1"/>
</dbReference>
<gene>
    <name evidence="2" type="ORF">CDD80_5944</name>
</gene>
<feature type="domain" description="DUF3669" evidence="1">
    <location>
        <begin position="289"/>
        <end position="348"/>
    </location>
</feature>
<dbReference type="EMBL" id="NJES01000614">
    <property type="protein sequence ID" value="PHH70539.1"/>
    <property type="molecule type" value="Genomic_DNA"/>
</dbReference>
<reference evidence="2 3" key="1">
    <citation type="submission" date="2017-06" db="EMBL/GenBank/DDBJ databases">
        <title>Ant-infecting Ophiocordyceps genomes reveal a high diversity of potential behavioral manipulation genes and a possible major role for enterotoxins.</title>
        <authorList>
            <person name="De Bekker C."/>
            <person name="Evans H.C."/>
            <person name="Brachmann A."/>
            <person name="Hughes D.P."/>
        </authorList>
    </citation>
    <scope>NUCLEOTIDE SEQUENCE [LARGE SCALE GENOMIC DNA]</scope>
    <source>
        <strain evidence="2 3">Map16</strain>
    </source>
</reference>
<dbReference type="Proteomes" id="UP000226431">
    <property type="component" value="Unassembled WGS sequence"/>
</dbReference>
<proteinExistence type="predicted"/>
<dbReference type="PANTHER" id="PTHR40780">
    <property type="entry name" value="DUF3669 DOMAIN-CONTAINING PROTEIN"/>
    <property type="match status" value="1"/>
</dbReference>
<dbReference type="InterPro" id="IPR022137">
    <property type="entry name" value="Znf_prot_DUF3669"/>
</dbReference>